<sequence>MIDSVSFSSSSHSARRCRQPWTTWLCLSTALLLTLPALFTGASAAPASLHQSVPQKRAVAFVDPSQASSEVTFEANNNYFVQTLAINECVGGAKIVLPVSAADSNVRDYAAIMAVDPGTAINFYTDETCQEYEFSVVSEVHEFVGAFASLKYVGQFTGVTSGVYDKQEISKTSPPEEPLQTTATPSAAAPTSASASATPATSDPATLPAPGSSTTISSSAGFAVGVGIIGVVAMAGVVALGVVWYRKNGGGGAGRRGGDGRAFMTLSSGQDDYDDETGLTGENGPHTSSLMRSRVEASFEDERYPGTYNDEHASDDEEVELGAYPQNPAGPTQYRAEPGTLPQNARMP</sequence>
<reference evidence="4" key="1">
    <citation type="journal article" date="2020" name="Fungal Divers.">
        <title>Resolving the Mortierellaceae phylogeny through synthesis of multi-gene phylogenetics and phylogenomics.</title>
        <authorList>
            <person name="Vandepol N."/>
            <person name="Liber J."/>
            <person name="Desiro A."/>
            <person name="Na H."/>
            <person name="Kennedy M."/>
            <person name="Barry K."/>
            <person name="Grigoriev I.V."/>
            <person name="Miller A.N."/>
            <person name="O'Donnell K."/>
            <person name="Stajich J.E."/>
            <person name="Bonito G."/>
        </authorList>
    </citation>
    <scope>NUCLEOTIDE SEQUENCE</scope>
    <source>
        <strain evidence="4">REB-010B</strain>
    </source>
</reference>
<feature type="region of interest" description="Disordered" evidence="1">
    <location>
        <begin position="269"/>
        <end position="348"/>
    </location>
</feature>
<feature type="signal peptide" evidence="3">
    <location>
        <begin position="1"/>
        <end position="44"/>
    </location>
</feature>
<feature type="compositionally biased region" description="Low complexity" evidence="1">
    <location>
        <begin position="181"/>
        <end position="210"/>
    </location>
</feature>
<keyword evidence="3" id="KW-0732">Signal</keyword>
<keyword evidence="2" id="KW-0812">Transmembrane</keyword>
<keyword evidence="2" id="KW-1133">Transmembrane helix</keyword>
<protein>
    <recommendedName>
        <fullName evidence="6">Mid2 domain-containing protein</fullName>
    </recommendedName>
</protein>
<keyword evidence="2" id="KW-0472">Membrane</keyword>
<evidence type="ECO:0000256" key="3">
    <source>
        <dbReference type="SAM" id="SignalP"/>
    </source>
</evidence>
<feature type="chain" id="PRO_5040223143" description="Mid2 domain-containing protein" evidence="3">
    <location>
        <begin position="45"/>
        <end position="348"/>
    </location>
</feature>
<gene>
    <name evidence="4" type="ORF">BGZ99_006498</name>
</gene>
<comment type="caution">
    <text evidence="4">The sequence shown here is derived from an EMBL/GenBank/DDBJ whole genome shotgun (WGS) entry which is preliminary data.</text>
</comment>
<evidence type="ECO:0000313" key="5">
    <source>
        <dbReference type="Proteomes" id="UP000738325"/>
    </source>
</evidence>
<evidence type="ECO:0000256" key="2">
    <source>
        <dbReference type="SAM" id="Phobius"/>
    </source>
</evidence>
<dbReference type="OrthoDB" id="2442837at2759"/>
<proteinExistence type="predicted"/>
<evidence type="ECO:0008006" key="6">
    <source>
        <dbReference type="Google" id="ProtNLM"/>
    </source>
</evidence>
<keyword evidence="5" id="KW-1185">Reference proteome</keyword>
<dbReference type="AlphaFoldDB" id="A0A9P6REB8"/>
<name>A0A9P6REB8_9FUNG</name>
<dbReference type="EMBL" id="JAAAIP010000440">
    <property type="protein sequence ID" value="KAG0317126.1"/>
    <property type="molecule type" value="Genomic_DNA"/>
</dbReference>
<feature type="transmembrane region" description="Helical" evidence="2">
    <location>
        <begin position="222"/>
        <end position="245"/>
    </location>
</feature>
<dbReference type="Proteomes" id="UP000738325">
    <property type="component" value="Unassembled WGS sequence"/>
</dbReference>
<organism evidence="4 5">
    <name type="scientific">Dissophora globulifera</name>
    <dbReference type="NCBI Taxonomy" id="979702"/>
    <lineage>
        <taxon>Eukaryota</taxon>
        <taxon>Fungi</taxon>
        <taxon>Fungi incertae sedis</taxon>
        <taxon>Mucoromycota</taxon>
        <taxon>Mortierellomycotina</taxon>
        <taxon>Mortierellomycetes</taxon>
        <taxon>Mortierellales</taxon>
        <taxon>Mortierellaceae</taxon>
        <taxon>Dissophora</taxon>
    </lineage>
</organism>
<accession>A0A9P6REB8</accession>
<feature type="region of interest" description="Disordered" evidence="1">
    <location>
        <begin position="167"/>
        <end position="214"/>
    </location>
</feature>
<evidence type="ECO:0000313" key="4">
    <source>
        <dbReference type="EMBL" id="KAG0317126.1"/>
    </source>
</evidence>
<evidence type="ECO:0000256" key="1">
    <source>
        <dbReference type="SAM" id="MobiDB-lite"/>
    </source>
</evidence>
<feature type="compositionally biased region" description="Basic and acidic residues" evidence="1">
    <location>
        <begin position="293"/>
        <end position="312"/>
    </location>
</feature>